<reference evidence="8" key="1">
    <citation type="journal article" date="2021" name="PeerJ">
        <title>Extensive microbial diversity within the chicken gut microbiome revealed by metagenomics and culture.</title>
        <authorList>
            <person name="Gilroy R."/>
            <person name="Ravi A."/>
            <person name="Getino M."/>
            <person name="Pursley I."/>
            <person name="Horton D.L."/>
            <person name="Alikhan N.F."/>
            <person name="Baker D."/>
            <person name="Gharbi K."/>
            <person name="Hall N."/>
            <person name="Watson M."/>
            <person name="Adriaenssens E.M."/>
            <person name="Foster-Nyarko E."/>
            <person name="Jarju S."/>
            <person name="Secka A."/>
            <person name="Antonio M."/>
            <person name="Oren A."/>
            <person name="Chaudhuri R.R."/>
            <person name="La Ragione R."/>
            <person name="Hildebrand F."/>
            <person name="Pallen M.J."/>
        </authorList>
    </citation>
    <scope>NUCLEOTIDE SEQUENCE</scope>
    <source>
        <strain evidence="8">2239</strain>
    </source>
</reference>
<evidence type="ECO:0000256" key="2">
    <source>
        <dbReference type="ARBA" id="ARBA00005912"/>
    </source>
</evidence>
<dbReference type="NCBIfam" id="TIGR00496">
    <property type="entry name" value="frr"/>
    <property type="match status" value="1"/>
</dbReference>
<dbReference type="HAMAP" id="MF_00040">
    <property type="entry name" value="RRF"/>
    <property type="match status" value="1"/>
</dbReference>
<dbReference type="GO" id="GO:0006415">
    <property type="term" value="P:translational termination"/>
    <property type="evidence" value="ECO:0007669"/>
    <property type="project" value="UniProtKB-UniRule"/>
</dbReference>
<evidence type="ECO:0000256" key="5">
    <source>
        <dbReference type="HAMAP-Rule" id="MF_00040"/>
    </source>
</evidence>
<dbReference type="Gene3D" id="3.30.1360.40">
    <property type="match status" value="1"/>
</dbReference>
<dbReference type="FunFam" id="3.30.1360.40:FF:000001">
    <property type="entry name" value="Ribosome-recycling factor"/>
    <property type="match status" value="1"/>
</dbReference>
<dbReference type="PANTHER" id="PTHR20982:SF3">
    <property type="entry name" value="MITOCHONDRIAL RIBOSOME RECYCLING FACTOR PSEUDO 1"/>
    <property type="match status" value="1"/>
</dbReference>
<comment type="caution">
    <text evidence="8">The sequence shown here is derived from an EMBL/GenBank/DDBJ whole genome shotgun (WGS) entry which is preliminary data.</text>
</comment>
<dbReference type="AlphaFoldDB" id="A0A9D1V3G5"/>
<accession>A0A9D1V3G5</accession>
<dbReference type="SUPFAM" id="SSF55194">
    <property type="entry name" value="Ribosome recycling factor, RRF"/>
    <property type="match status" value="1"/>
</dbReference>
<dbReference type="FunFam" id="1.10.132.20:FF:000001">
    <property type="entry name" value="Ribosome-recycling factor"/>
    <property type="match status" value="1"/>
</dbReference>
<comment type="function">
    <text evidence="5">Responsible for the release of ribosomes from messenger RNA at the termination of protein biosynthesis. May increase the efficiency of translation by recycling ribosomes from one round of translation to another.</text>
</comment>
<sequence>MSEFTKPYEEKMDGALRHLDRELVAIRAGRANPAILDRVTVDYYGSPTPINQMAAVAVAEARILTITPWDASLIHAIEHALLVSDIGINPTDDGRVIRLVFPAPTEERRRQLTKDVQKLGEETKVAMRNVRRDAMDKLKAQKKNSEITEDDQKHYEEEMQKITDKYVKLVDKACEEKNKEIMEI</sequence>
<comment type="subcellular location">
    <subcellularLocation>
        <location evidence="1 5">Cytoplasm</location>
    </subcellularLocation>
</comment>
<evidence type="ECO:0000256" key="3">
    <source>
        <dbReference type="ARBA" id="ARBA00022490"/>
    </source>
</evidence>
<keyword evidence="3 5" id="KW-0963">Cytoplasm</keyword>
<dbReference type="GO" id="GO:0043023">
    <property type="term" value="F:ribosomal large subunit binding"/>
    <property type="evidence" value="ECO:0007669"/>
    <property type="project" value="TreeGrafter"/>
</dbReference>
<gene>
    <name evidence="5 8" type="primary">frr</name>
    <name evidence="8" type="ORF">H9865_04935</name>
</gene>
<keyword evidence="4 5" id="KW-0648">Protein biosynthesis</keyword>
<proteinExistence type="inferred from homology"/>
<dbReference type="InterPro" id="IPR002661">
    <property type="entry name" value="Ribosome_recyc_fac"/>
</dbReference>
<feature type="domain" description="Ribosome recycling factor" evidence="7">
    <location>
        <begin position="20"/>
        <end position="182"/>
    </location>
</feature>
<organism evidence="8 9">
    <name type="scientific">Candidatus Allofournierella pullicola</name>
    <dbReference type="NCBI Taxonomy" id="2838596"/>
    <lineage>
        <taxon>Bacteria</taxon>
        <taxon>Bacillati</taxon>
        <taxon>Bacillota</taxon>
        <taxon>Clostridia</taxon>
        <taxon>Eubacteriales</taxon>
        <taxon>Oscillospiraceae</taxon>
        <taxon>Allofournierella</taxon>
    </lineage>
</organism>
<evidence type="ECO:0000256" key="6">
    <source>
        <dbReference type="SAM" id="Coils"/>
    </source>
</evidence>
<comment type="similarity">
    <text evidence="2 5">Belongs to the RRF family.</text>
</comment>
<dbReference type="InterPro" id="IPR023584">
    <property type="entry name" value="Ribosome_recyc_fac_dom"/>
</dbReference>
<name>A0A9D1V3G5_9FIRM</name>
<evidence type="ECO:0000259" key="7">
    <source>
        <dbReference type="Pfam" id="PF01765"/>
    </source>
</evidence>
<reference evidence="8" key="2">
    <citation type="submission" date="2021-04" db="EMBL/GenBank/DDBJ databases">
        <authorList>
            <person name="Gilroy R."/>
        </authorList>
    </citation>
    <scope>NUCLEOTIDE SEQUENCE</scope>
    <source>
        <strain evidence="8">2239</strain>
    </source>
</reference>
<dbReference type="GO" id="GO:0005737">
    <property type="term" value="C:cytoplasm"/>
    <property type="evidence" value="ECO:0007669"/>
    <property type="project" value="UniProtKB-SubCell"/>
</dbReference>
<feature type="coiled-coil region" evidence="6">
    <location>
        <begin position="138"/>
        <end position="172"/>
    </location>
</feature>
<evidence type="ECO:0000256" key="4">
    <source>
        <dbReference type="ARBA" id="ARBA00022917"/>
    </source>
</evidence>
<dbReference type="InterPro" id="IPR036191">
    <property type="entry name" value="RRF_sf"/>
</dbReference>
<evidence type="ECO:0000313" key="8">
    <source>
        <dbReference type="EMBL" id="HIX05436.1"/>
    </source>
</evidence>
<keyword evidence="6" id="KW-0175">Coiled coil</keyword>
<dbReference type="PANTHER" id="PTHR20982">
    <property type="entry name" value="RIBOSOME RECYCLING FACTOR"/>
    <property type="match status" value="1"/>
</dbReference>
<dbReference type="CDD" id="cd00520">
    <property type="entry name" value="RRF"/>
    <property type="match status" value="1"/>
</dbReference>
<dbReference type="Gene3D" id="1.10.132.20">
    <property type="entry name" value="Ribosome-recycling factor"/>
    <property type="match status" value="1"/>
</dbReference>
<protein>
    <recommendedName>
        <fullName evidence="5">Ribosome-recycling factor</fullName>
        <shortName evidence="5">RRF</shortName>
    </recommendedName>
    <alternativeName>
        <fullName evidence="5">Ribosome-releasing factor</fullName>
    </alternativeName>
</protein>
<evidence type="ECO:0000313" key="9">
    <source>
        <dbReference type="Proteomes" id="UP000824193"/>
    </source>
</evidence>
<evidence type="ECO:0000256" key="1">
    <source>
        <dbReference type="ARBA" id="ARBA00004496"/>
    </source>
</evidence>
<dbReference type="Proteomes" id="UP000824193">
    <property type="component" value="Unassembled WGS sequence"/>
</dbReference>
<dbReference type="EMBL" id="DXFW01000012">
    <property type="protein sequence ID" value="HIX05436.1"/>
    <property type="molecule type" value="Genomic_DNA"/>
</dbReference>
<dbReference type="Pfam" id="PF01765">
    <property type="entry name" value="RRF"/>
    <property type="match status" value="1"/>
</dbReference>